<name>A0A8K0CWT0_IGNLU</name>
<organism evidence="1 2">
    <name type="scientific">Ignelater luminosus</name>
    <name type="common">Cucubano</name>
    <name type="synonym">Pyrophorus luminosus</name>
    <dbReference type="NCBI Taxonomy" id="2038154"/>
    <lineage>
        <taxon>Eukaryota</taxon>
        <taxon>Metazoa</taxon>
        <taxon>Ecdysozoa</taxon>
        <taxon>Arthropoda</taxon>
        <taxon>Hexapoda</taxon>
        <taxon>Insecta</taxon>
        <taxon>Pterygota</taxon>
        <taxon>Neoptera</taxon>
        <taxon>Endopterygota</taxon>
        <taxon>Coleoptera</taxon>
        <taxon>Polyphaga</taxon>
        <taxon>Elateriformia</taxon>
        <taxon>Elateroidea</taxon>
        <taxon>Elateridae</taxon>
        <taxon>Agrypninae</taxon>
        <taxon>Pyrophorini</taxon>
        <taxon>Ignelater</taxon>
    </lineage>
</organism>
<dbReference type="EMBL" id="VTPC01045070">
    <property type="protein sequence ID" value="KAF2890860.1"/>
    <property type="molecule type" value="Genomic_DNA"/>
</dbReference>
<keyword evidence="2" id="KW-1185">Reference proteome</keyword>
<reference evidence="1" key="1">
    <citation type="submission" date="2019-08" db="EMBL/GenBank/DDBJ databases">
        <title>The genome of the North American firefly Photinus pyralis.</title>
        <authorList>
            <consortium name="Photinus pyralis genome working group"/>
            <person name="Fallon T.R."/>
            <person name="Sander Lower S.E."/>
            <person name="Weng J.-K."/>
        </authorList>
    </citation>
    <scope>NUCLEOTIDE SEQUENCE</scope>
    <source>
        <strain evidence="1">TRF0915ILg1</strain>
        <tissue evidence="1">Whole body</tissue>
    </source>
</reference>
<accession>A0A8K0CWT0</accession>
<comment type="caution">
    <text evidence="1">The sequence shown here is derived from an EMBL/GenBank/DDBJ whole genome shotgun (WGS) entry which is preliminary data.</text>
</comment>
<dbReference type="Proteomes" id="UP000801492">
    <property type="component" value="Unassembled WGS sequence"/>
</dbReference>
<dbReference type="AlphaFoldDB" id="A0A8K0CWT0"/>
<protein>
    <submittedName>
        <fullName evidence="1">Uncharacterized protein</fullName>
    </submittedName>
</protein>
<gene>
    <name evidence="1" type="ORF">ILUMI_15313</name>
</gene>
<feature type="non-terminal residue" evidence="1">
    <location>
        <position position="143"/>
    </location>
</feature>
<evidence type="ECO:0000313" key="2">
    <source>
        <dbReference type="Proteomes" id="UP000801492"/>
    </source>
</evidence>
<dbReference type="OrthoDB" id="6777526at2759"/>
<sequence length="143" mass="15947">MALSVLYDKVQSHLRNLSILGVTVDSCAPILMPLVSSCIPAKILRTWERKGKGAKSSSKVMLENLLELLKYEVEGDQKIAMALDGFGFTVSHSPRVEQNKGKTNNRDKPKNCQETIQREVSTAPELLTTVKDQSTKNCIFYSF</sequence>
<proteinExistence type="predicted"/>
<evidence type="ECO:0000313" key="1">
    <source>
        <dbReference type="EMBL" id="KAF2890860.1"/>
    </source>
</evidence>